<feature type="transmembrane region" description="Helical" evidence="1">
    <location>
        <begin position="52"/>
        <end position="76"/>
    </location>
</feature>
<dbReference type="EMBL" id="JAWDGP010004868">
    <property type="protein sequence ID" value="KAK3761618.1"/>
    <property type="molecule type" value="Genomic_DNA"/>
</dbReference>
<accession>A0AAE0Z2E4</accession>
<comment type="caution">
    <text evidence="3">The sequence shown here is derived from an EMBL/GenBank/DDBJ whole genome shotgun (WGS) entry which is preliminary data.</text>
</comment>
<protein>
    <recommendedName>
        <fullName evidence="5">NADH dehydrogenase subunit 4</fullName>
    </recommendedName>
</protein>
<dbReference type="AlphaFoldDB" id="A0AAE0Z2E4"/>
<keyword evidence="2" id="KW-0732">Signal</keyword>
<organism evidence="3 4">
    <name type="scientific">Elysia crispata</name>
    <name type="common">lettuce slug</name>
    <dbReference type="NCBI Taxonomy" id="231223"/>
    <lineage>
        <taxon>Eukaryota</taxon>
        <taxon>Metazoa</taxon>
        <taxon>Spiralia</taxon>
        <taxon>Lophotrochozoa</taxon>
        <taxon>Mollusca</taxon>
        <taxon>Gastropoda</taxon>
        <taxon>Heterobranchia</taxon>
        <taxon>Euthyneura</taxon>
        <taxon>Panpulmonata</taxon>
        <taxon>Sacoglossa</taxon>
        <taxon>Placobranchoidea</taxon>
        <taxon>Plakobranchidae</taxon>
        <taxon>Elysia</taxon>
    </lineage>
</organism>
<feature type="chain" id="PRO_5042036539" description="NADH dehydrogenase subunit 4" evidence="2">
    <location>
        <begin position="19"/>
        <end position="116"/>
    </location>
</feature>
<sequence>MASIGLIFLFLQWPLVYFFPCLPIPWSRSPQFKVLSPIASLSSFGFPQLDGVYLFSFFVLLSSGSPISSVFLYPVLPIFLPRLYLSPNLCLPALPFLVPCSRWRPAFISLFSFYLD</sequence>
<dbReference type="Proteomes" id="UP001283361">
    <property type="component" value="Unassembled WGS sequence"/>
</dbReference>
<evidence type="ECO:0000313" key="3">
    <source>
        <dbReference type="EMBL" id="KAK3761618.1"/>
    </source>
</evidence>
<keyword evidence="1" id="KW-0812">Transmembrane</keyword>
<keyword evidence="1" id="KW-1133">Transmembrane helix</keyword>
<gene>
    <name evidence="3" type="ORF">RRG08_057926</name>
</gene>
<name>A0AAE0Z2E4_9GAST</name>
<feature type="signal peptide" evidence="2">
    <location>
        <begin position="1"/>
        <end position="18"/>
    </location>
</feature>
<keyword evidence="1" id="KW-0472">Membrane</keyword>
<evidence type="ECO:0000313" key="4">
    <source>
        <dbReference type="Proteomes" id="UP001283361"/>
    </source>
</evidence>
<evidence type="ECO:0008006" key="5">
    <source>
        <dbReference type="Google" id="ProtNLM"/>
    </source>
</evidence>
<proteinExistence type="predicted"/>
<evidence type="ECO:0000256" key="2">
    <source>
        <dbReference type="SAM" id="SignalP"/>
    </source>
</evidence>
<reference evidence="3" key="1">
    <citation type="journal article" date="2023" name="G3 (Bethesda)">
        <title>A reference genome for the long-term kleptoplast-retaining sea slug Elysia crispata morphotype clarki.</title>
        <authorList>
            <person name="Eastman K.E."/>
            <person name="Pendleton A.L."/>
            <person name="Shaikh M.A."/>
            <person name="Suttiyut T."/>
            <person name="Ogas R."/>
            <person name="Tomko P."/>
            <person name="Gavelis G."/>
            <person name="Widhalm J.R."/>
            <person name="Wisecaver J.H."/>
        </authorList>
    </citation>
    <scope>NUCLEOTIDE SEQUENCE</scope>
    <source>
        <strain evidence="3">ECLA1</strain>
    </source>
</reference>
<keyword evidence="4" id="KW-1185">Reference proteome</keyword>
<evidence type="ECO:0000256" key="1">
    <source>
        <dbReference type="SAM" id="Phobius"/>
    </source>
</evidence>